<evidence type="ECO:0000256" key="6">
    <source>
        <dbReference type="SAM" id="Coils"/>
    </source>
</evidence>
<evidence type="ECO:0000259" key="8">
    <source>
        <dbReference type="Pfam" id="PF08340"/>
    </source>
</evidence>
<comment type="cofactor">
    <cofactor evidence="1">
        <name>a divalent metal cation</name>
        <dbReference type="ChEBI" id="CHEBI:60240"/>
    </cofactor>
</comment>
<protein>
    <recommendedName>
        <fullName evidence="11">YicC family protein</fullName>
    </recommendedName>
</protein>
<dbReference type="NCBIfam" id="TIGR00255">
    <property type="entry name" value="YicC/YloC family endoribonuclease"/>
    <property type="match status" value="1"/>
</dbReference>
<gene>
    <name evidence="9" type="ORF">EI16_07870</name>
</gene>
<evidence type="ECO:0008006" key="11">
    <source>
        <dbReference type="Google" id="ProtNLM"/>
    </source>
</evidence>
<dbReference type="AlphaFoldDB" id="A0A067A1K0"/>
<evidence type="ECO:0000313" key="10">
    <source>
        <dbReference type="Proteomes" id="UP000027341"/>
    </source>
</evidence>
<keyword evidence="10" id="KW-1185">Reference proteome</keyword>
<evidence type="ECO:0000256" key="5">
    <source>
        <dbReference type="ARBA" id="ARBA00035648"/>
    </source>
</evidence>
<dbReference type="PANTHER" id="PTHR30636">
    <property type="entry name" value="UPF0701 PROTEIN YICC"/>
    <property type="match status" value="1"/>
</dbReference>
<proteinExistence type="inferred from homology"/>
<keyword evidence="3" id="KW-0255">Endonuclease</keyword>
<dbReference type="PANTHER" id="PTHR30636:SF3">
    <property type="entry name" value="UPF0701 PROTEIN YICC"/>
    <property type="match status" value="1"/>
</dbReference>
<dbReference type="GO" id="GO:0016787">
    <property type="term" value="F:hydrolase activity"/>
    <property type="evidence" value="ECO:0007669"/>
    <property type="project" value="UniProtKB-KW"/>
</dbReference>
<comment type="similarity">
    <text evidence="5">Belongs to the YicC/YloC family.</text>
</comment>
<dbReference type="InterPro" id="IPR013527">
    <property type="entry name" value="YicC-like_N"/>
</dbReference>
<evidence type="ECO:0000256" key="2">
    <source>
        <dbReference type="ARBA" id="ARBA00022722"/>
    </source>
</evidence>
<keyword evidence="2" id="KW-0540">Nuclease</keyword>
<feature type="domain" description="Endoribonuclease YicC-like N-terminal" evidence="7">
    <location>
        <begin position="1"/>
        <end position="154"/>
    </location>
</feature>
<evidence type="ECO:0000313" key="9">
    <source>
        <dbReference type="EMBL" id="KDN96195.1"/>
    </source>
</evidence>
<evidence type="ECO:0000256" key="3">
    <source>
        <dbReference type="ARBA" id="ARBA00022759"/>
    </source>
</evidence>
<dbReference type="GO" id="GO:0004521">
    <property type="term" value="F:RNA endonuclease activity"/>
    <property type="evidence" value="ECO:0007669"/>
    <property type="project" value="InterPro"/>
</dbReference>
<dbReference type="STRING" id="28885.EI16_07870"/>
<feature type="domain" description="Endoribonuclease YicC-like C-terminal" evidence="8">
    <location>
        <begin position="172"/>
        <end position="288"/>
    </location>
</feature>
<evidence type="ECO:0000259" key="7">
    <source>
        <dbReference type="Pfam" id="PF03755"/>
    </source>
</evidence>
<accession>A0A067A1K0</accession>
<dbReference type="Pfam" id="PF03755">
    <property type="entry name" value="YicC-like_N"/>
    <property type="match status" value="1"/>
</dbReference>
<keyword evidence="4" id="KW-0378">Hydrolase</keyword>
<organism evidence="9 10">
    <name type="scientific">Hydrogenovibrio marinus</name>
    <dbReference type="NCBI Taxonomy" id="28885"/>
    <lineage>
        <taxon>Bacteria</taxon>
        <taxon>Pseudomonadati</taxon>
        <taxon>Pseudomonadota</taxon>
        <taxon>Gammaproteobacteria</taxon>
        <taxon>Thiotrichales</taxon>
        <taxon>Piscirickettsiaceae</taxon>
        <taxon>Hydrogenovibrio</taxon>
    </lineage>
</organism>
<dbReference type="RefSeq" id="WP_029911840.1">
    <property type="nucleotide sequence ID" value="NZ_AP020335.1"/>
</dbReference>
<reference evidence="9 10" key="1">
    <citation type="submission" date="2014-04" db="EMBL/GenBank/DDBJ databases">
        <title>Draft genome sequence of Hydrogenovibrio marinus MH-110, a model organism for aerobic H2 metabolism.</title>
        <authorList>
            <person name="Cha H.J."/>
            <person name="Jo B.H."/>
            <person name="Hwang B.H."/>
        </authorList>
    </citation>
    <scope>NUCLEOTIDE SEQUENCE [LARGE SCALE GENOMIC DNA]</scope>
    <source>
        <strain evidence="9 10">MH-110</strain>
    </source>
</reference>
<dbReference type="EMBL" id="JMIU01000001">
    <property type="protein sequence ID" value="KDN96195.1"/>
    <property type="molecule type" value="Genomic_DNA"/>
</dbReference>
<keyword evidence="6" id="KW-0175">Coiled coil</keyword>
<comment type="caution">
    <text evidence="9">The sequence shown here is derived from an EMBL/GenBank/DDBJ whole genome shotgun (WGS) entry which is preliminary data.</text>
</comment>
<evidence type="ECO:0000256" key="4">
    <source>
        <dbReference type="ARBA" id="ARBA00022801"/>
    </source>
</evidence>
<dbReference type="Pfam" id="PF08340">
    <property type="entry name" value="YicC-like_C"/>
    <property type="match status" value="1"/>
</dbReference>
<sequence length="288" mass="32697">MKSMTAFARVEQQQDWGKISWELRSVNQRYLEIYLKMSENLKSVEMPAREKIKQSIGRGKLEGTLQVDLTEAATSFHVDINLVNQLVQSIEAVQLSLPEATNLSPLDILKWPGVLQTQQSTLSAEQLNDAILGCLQQALEQLNEARGREGQALAMILSEKIERLQNEVDAVKAIYPEALSQHTEALKQRIQELAGQVDDYRFHQEVAIIAQKADITEEIERLQTHLTEVSRLLTTKGLVGRRLDFLMQELNREANTLGSKAIDPRLTQLSVECKVLIEQMREQIQNIE</sequence>
<dbReference type="InterPro" id="IPR013551">
    <property type="entry name" value="YicC-like_C"/>
</dbReference>
<name>A0A067A1K0_HYDMR</name>
<dbReference type="Proteomes" id="UP000027341">
    <property type="component" value="Unassembled WGS sequence"/>
</dbReference>
<feature type="coiled-coil region" evidence="6">
    <location>
        <begin position="154"/>
        <end position="181"/>
    </location>
</feature>
<evidence type="ECO:0000256" key="1">
    <source>
        <dbReference type="ARBA" id="ARBA00001968"/>
    </source>
</evidence>
<dbReference type="InterPro" id="IPR005229">
    <property type="entry name" value="YicC/YloC-like"/>
</dbReference>